<accession>A0A1R4H644</accession>
<keyword evidence="2" id="KW-1185">Reference proteome</keyword>
<dbReference type="AlphaFoldDB" id="A0A1R4H644"/>
<evidence type="ECO:0000313" key="2">
    <source>
        <dbReference type="Proteomes" id="UP000195667"/>
    </source>
</evidence>
<protein>
    <submittedName>
        <fullName evidence="1">Uncharacterized protein</fullName>
    </submittedName>
</protein>
<dbReference type="EMBL" id="FUKI01000094">
    <property type="protein sequence ID" value="SJM91712.1"/>
    <property type="molecule type" value="Genomic_DNA"/>
</dbReference>
<reference evidence="2" key="1">
    <citation type="submission" date="2017-02" db="EMBL/GenBank/DDBJ databases">
        <authorList>
            <person name="Daims H."/>
        </authorList>
    </citation>
    <scope>NUCLEOTIDE SEQUENCE [LARGE SCALE GENOMIC DNA]</scope>
</reference>
<dbReference type="Proteomes" id="UP000195667">
    <property type="component" value="Unassembled WGS sequence"/>
</dbReference>
<proteinExistence type="predicted"/>
<name>A0A1R4H644_9GAMM</name>
<evidence type="ECO:0000313" key="1">
    <source>
        <dbReference type="EMBL" id="SJM91712.1"/>
    </source>
</evidence>
<gene>
    <name evidence="1" type="ORF">CRENPOLYSF1_200054</name>
</gene>
<sequence length="55" mass="6429">MPKIQAINLRWYLRLSKGLLFMIRQGTDFLIARSLSCQPKIHNEGKFKLTRVLSP</sequence>
<organism evidence="1 2">
    <name type="scientific">Crenothrix polyspora</name>
    <dbReference type="NCBI Taxonomy" id="360316"/>
    <lineage>
        <taxon>Bacteria</taxon>
        <taxon>Pseudomonadati</taxon>
        <taxon>Pseudomonadota</taxon>
        <taxon>Gammaproteobacteria</taxon>
        <taxon>Methylococcales</taxon>
        <taxon>Crenotrichaceae</taxon>
        <taxon>Crenothrix</taxon>
    </lineage>
</organism>